<dbReference type="EMBL" id="JACOQK010000001">
    <property type="protein sequence ID" value="MBC5787115.1"/>
    <property type="molecule type" value="Genomic_DNA"/>
</dbReference>
<dbReference type="InterPro" id="IPR011051">
    <property type="entry name" value="RmlC_Cupin_sf"/>
</dbReference>
<sequence length="114" mass="12800">MITKPEERKTELREIEQGTMMVEHLLNTEQMDGKCRMVAKVVMPTGGKLKYHPHFNESETYYILSGNGIYNDDGIEYPVTAGDLTFTPSGHSHGISNPSKEDLVFLAIIIKGEQ</sequence>
<name>A0ABR7IPP3_9CLOT</name>
<dbReference type="Gene3D" id="2.60.120.10">
    <property type="entry name" value="Jelly Rolls"/>
    <property type="match status" value="1"/>
</dbReference>
<evidence type="ECO:0000256" key="1">
    <source>
        <dbReference type="ARBA" id="ARBA00022723"/>
    </source>
</evidence>
<dbReference type="Pfam" id="PF07883">
    <property type="entry name" value="Cupin_2"/>
    <property type="match status" value="1"/>
</dbReference>
<dbReference type="InterPro" id="IPR013096">
    <property type="entry name" value="Cupin_2"/>
</dbReference>
<dbReference type="PANTHER" id="PTHR35848:SF6">
    <property type="entry name" value="CUPIN TYPE-2 DOMAIN-CONTAINING PROTEIN"/>
    <property type="match status" value="1"/>
</dbReference>
<evidence type="ECO:0000259" key="2">
    <source>
        <dbReference type="Pfam" id="PF07883"/>
    </source>
</evidence>
<accession>A0ABR7IPP3</accession>
<comment type="caution">
    <text evidence="3">The sequence shown here is derived from an EMBL/GenBank/DDBJ whole genome shotgun (WGS) entry which is preliminary data.</text>
</comment>
<dbReference type="Proteomes" id="UP000649151">
    <property type="component" value="Unassembled WGS sequence"/>
</dbReference>
<dbReference type="CDD" id="cd02221">
    <property type="entry name" value="cupin_TM1287-like"/>
    <property type="match status" value="1"/>
</dbReference>
<keyword evidence="4" id="KW-1185">Reference proteome</keyword>
<dbReference type="InterPro" id="IPR051610">
    <property type="entry name" value="GPI/OXD"/>
</dbReference>
<keyword evidence="1" id="KW-0479">Metal-binding</keyword>
<gene>
    <name evidence="3" type="ORF">H8Z77_03630</name>
</gene>
<dbReference type="InterPro" id="IPR014710">
    <property type="entry name" value="RmlC-like_jellyroll"/>
</dbReference>
<feature type="domain" description="Cupin type-2" evidence="2">
    <location>
        <begin position="41"/>
        <end position="108"/>
    </location>
</feature>
<dbReference type="SUPFAM" id="SSF51182">
    <property type="entry name" value="RmlC-like cupins"/>
    <property type="match status" value="1"/>
</dbReference>
<evidence type="ECO:0000313" key="4">
    <source>
        <dbReference type="Proteomes" id="UP000649151"/>
    </source>
</evidence>
<evidence type="ECO:0000313" key="3">
    <source>
        <dbReference type="EMBL" id="MBC5787115.1"/>
    </source>
</evidence>
<protein>
    <submittedName>
        <fullName evidence="3">Cupin domain-containing protein</fullName>
    </submittedName>
</protein>
<dbReference type="PANTHER" id="PTHR35848">
    <property type="entry name" value="OXALATE-BINDING PROTEIN"/>
    <property type="match status" value="1"/>
</dbReference>
<proteinExistence type="predicted"/>
<dbReference type="RefSeq" id="WP_069988801.1">
    <property type="nucleotide sequence ID" value="NZ_JACOQK010000001.1"/>
</dbReference>
<reference evidence="3 4" key="1">
    <citation type="submission" date="2020-08" db="EMBL/GenBank/DDBJ databases">
        <title>Genome public.</title>
        <authorList>
            <person name="Liu C."/>
            <person name="Sun Q."/>
        </authorList>
    </citation>
    <scope>NUCLEOTIDE SEQUENCE [LARGE SCALE GENOMIC DNA]</scope>
    <source>
        <strain evidence="3 4">NSJ-27</strain>
    </source>
</reference>
<organism evidence="3 4">
    <name type="scientific">Clostridium facile</name>
    <dbReference type="NCBI Taxonomy" id="2763035"/>
    <lineage>
        <taxon>Bacteria</taxon>
        <taxon>Bacillati</taxon>
        <taxon>Bacillota</taxon>
        <taxon>Clostridia</taxon>
        <taxon>Eubacteriales</taxon>
        <taxon>Clostridiaceae</taxon>
        <taxon>Clostridium</taxon>
    </lineage>
</organism>